<dbReference type="Pfam" id="PF08021">
    <property type="entry name" value="FAD_binding_9"/>
    <property type="match status" value="1"/>
</dbReference>
<dbReference type="InterPro" id="IPR013113">
    <property type="entry name" value="SIP_FAD-bd"/>
</dbReference>
<dbReference type="SUPFAM" id="SSF63380">
    <property type="entry name" value="Riboflavin synthase domain-like"/>
    <property type="match status" value="1"/>
</dbReference>
<dbReference type="Pfam" id="PF04954">
    <property type="entry name" value="SIP"/>
    <property type="match status" value="1"/>
</dbReference>
<organism evidence="3 4">
    <name type="scientific">Roseibium litorale</name>
    <dbReference type="NCBI Taxonomy" id="2803841"/>
    <lineage>
        <taxon>Bacteria</taxon>
        <taxon>Pseudomonadati</taxon>
        <taxon>Pseudomonadota</taxon>
        <taxon>Alphaproteobacteria</taxon>
        <taxon>Hyphomicrobiales</taxon>
        <taxon>Stappiaceae</taxon>
        <taxon>Roseibium</taxon>
    </lineage>
</organism>
<comment type="similarity">
    <text evidence="1">Belongs to the SIP oxidoreductase family.</text>
</comment>
<dbReference type="InterPro" id="IPR007037">
    <property type="entry name" value="SIP_rossman_dom"/>
</dbReference>
<dbReference type="PROSITE" id="PS51384">
    <property type="entry name" value="FAD_FR"/>
    <property type="match status" value="1"/>
</dbReference>
<feature type="domain" description="FAD-binding FR-type" evidence="2">
    <location>
        <begin position="112"/>
        <end position="234"/>
    </location>
</feature>
<dbReference type="RefSeq" id="WP_192149409.1">
    <property type="nucleotide sequence ID" value="NZ_JACYXI010000012.1"/>
</dbReference>
<gene>
    <name evidence="3" type="ORF">IG616_17185</name>
</gene>
<reference evidence="4" key="1">
    <citation type="submission" date="2020-09" db="EMBL/GenBank/DDBJ databases">
        <title>The genome sequence of strain Labrenzia suaedae 4C16A.</title>
        <authorList>
            <person name="Liu Y."/>
        </authorList>
    </citation>
    <scope>NUCLEOTIDE SEQUENCE [LARGE SCALE GENOMIC DNA]</scope>
    <source>
        <strain evidence="4">4C16A</strain>
    </source>
</reference>
<dbReference type="Proteomes" id="UP000632063">
    <property type="component" value="Unassembled WGS sequence"/>
</dbReference>
<dbReference type="CDD" id="cd06193">
    <property type="entry name" value="siderophore_interacting"/>
    <property type="match status" value="1"/>
</dbReference>
<sequence>MTAALQCSASVLLPGSGPTPMLEMLVAEMNRHSMDVTRLSPAEALLNLDGNFVRLKVRDGEGLLVSIEAGGVVPLHRIKQWLVEHLEELLPGKAAGLRWSDDLERTSEVPPPYFHELTVLRKRALSPLFLRLTFRVDGMDRLGRDGIHVKLALPPEGRKPVWPTLALNGGLNLPGGEDALSLRYYTIRAVRPEAGEIDIDIVRHKGGVVSDWAETCTPGAVIGLLGPAGFQHPPLAGPLLIAADSTAAPAAVRMIEALAEDAARSGAAVSGGGHVFLGLGTGEDARSYLEGLELSALGLSIHGLAPETFDAEIEPAIRSAFDQTSPVFAWFAGEQQTAQRLRALFRKTYGLGKGSQYAIAYWTRGNPV</sequence>
<dbReference type="PANTHER" id="PTHR30157">
    <property type="entry name" value="FERRIC REDUCTASE, NADPH-DEPENDENT"/>
    <property type="match status" value="1"/>
</dbReference>
<dbReference type="PANTHER" id="PTHR30157:SF0">
    <property type="entry name" value="NADPH-DEPENDENT FERRIC-CHELATE REDUCTASE"/>
    <property type="match status" value="1"/>
</dbReference>
<dbReference type="Gene3D" id="2.40.30.10">
    <property type="entry name" value="Translation factors"/>
    <property type="match status" value="1"/>
</dbReference>
<accession>A0ABR9CQX8</accession>
<name>A0ABR9CQX8_9HYPH</name>
<keyword evidence="4" id="KW-1185">Reference proteome</keyword>
<evidence type="ECO:0000256" key="1">
    <source>
        <dbReference type="ARBA" id="ARBA00035644"/>
    </source>
</evidence>
<dbReference type="InterPro" id="IPR017938">
    <property type="entry name" value="Riboflavin_synthase-like_b-brl"/>
</dbReference>
<dbReference type="EMBL" id="JACYXI010000012">
    <property type="protein sequence ID" value="MBD8893281.1"/>
    <property type="molecule type" value="Genomic_DNA"/>
</dbReference>
<dbReference type="InterPro" id="IPR039261">
    <property type="entry name" value="FNR_nucleotide-bd"/>
</dbReference>
<dbReference type="Gene3D" id="3.40.50.80">
    <property type="entry name" value="Nucleotide-binding domain of ferredoxin-NADP reductase (FNR) module"/>
    <property type="match status" value="1"/>
</dbReference>
<proteinExistence type="inferred from homology"/>
<reference evidence="3 4" key="2">
    <citation type="journal article" date="2021" name="Int. J. Syst. Evol. Microbiol.">
        <title>Roseibium litorale sp. nov., isolated from a tidal flat sediment and proposal for the reclassification of Labrenzia polysiphoniae as Roseibium polysiphoniae comb. nov.</title>
        <authorList>
            <person name="Liu Y."/>
            <person name="Pei T."/>
            <person name="Du J."/>
            <person name="Chao M."/>
            <person name="Deng M.R."/>
            <person name="Zhu H."/>
        </authorList>
    </citation>
    <scope>NUCLEOTIDE SEQUENCE [LARGE SCALE GENOMIC DNA]</scope>
    <source>
        <strain evidence="3 4">4C16A</strain>
    </source>
</reference>
<evidence type="ECO:0000313" key="4">
    <source>
        <dbReference type="Proteomes" id="UP000632063"/>
    </source>
</evidence>
<evidence type="ECO:0000313" key="3">
    <source>
        <dbReference type="EMBL" id="MBD8893281.1"/>
    </source>
</evidence>
<dbReference type="InterPro" id="IPR017927">
    <property type="entry name" value="FAD-bd_FR_type"/>
</dbReference>
<dbReference type="InterPro" id="IPR039374">
    <property type="entry name" value="SIP_fam"/>
</dbReference>
<comment type="caution">
    <text evidence="3">The sequence shown here is derived from an EMBL/GenBank/DDBJ whole genome shotgun (WGS) entry which is preliminary data.</text>
</comment>
<protein>
    <submittedName>
        <fullName evidence="3">Siderophore-interacting protein</fullName>
    </submittedName>
</protein>
<evidence type="ECO:0000259" key="2">
    <source>
        <dbReference type="PROSITE" id="PS51384"/>
    </source>
</evidence>